<feature type="domain" description="SET" evidence="7">
    <location>
        <begin position="87"/>
        <end position="374"/>
    </location>
</feature>
<keyword evidence="3" id="KW-0949">S-adenosyl-L-methionine</keyword>
<dbReference type="SUPFAM" id="SSF82199">
    <property type="entry name" value="SET domain"/>
    <property type="match status" value="1"/>
</dbReference>
<dbReference type="AlphaFoldDB" id="A0A8H4VJ23"/>
<dbReference type="EMBL" id="JAACJL010000057">
    <property type="protein sequence ID" value="KAF4611502.1"/>
    <property type="molecule type" value="Genomic_DNA"/>
</dbReference>
<evidence type="ECO:0000256" key="5">
    <source>
        <dbReference type="ARBA" id="ARBA00044528"/>
    </source>
</evidence>
<keyword evidence="9" id="KW-1185">Reference proteome</keyword>
<dbReference type="Gene3D" id="6.10.140.2220">
    <property type="match status" value="1"/>
</dbReference>
<comment type="catalytic activity">
    <reaction evidence="6">
        <text>L-lysyl-[histone] + S-adenosyl-L-methionine = N(6)-methyl-L-lysyl-[histone] + S-adenosyl-L-homocysteine + H(+)</text>
        <dbReference type="Rhea" id="RHEA:10024"/>
        <dbReference type="Rhea" id="RHEA-COMP:9845"/>
        <dbReference type="Rhea" id="RHEA-COMP:9846"/>
        <dbReference type="ChEBI" id="CHEBI:15378"/>
        <dbReference type="ChEBI" id="CHEBI:29969"/>
        <dbReference type="ChEBI" id="CHEBI:57856"/>
        <dbReference type="ChEBI" id="CHEBI:59789"/>
        <dbReference type="ChEBI" id="CHEBI:61929"/>
    </reaction>
    <physiologicalReaction direction="left-to-right" evidence="6">
        <dbReference type="Rhea" id="RHEA:10025"/>
    </physiologicalReaction>
</comment>
<keyword evidence="2" id="KW-0808">Transferase</keyword>
<dbReference type="PANTHER" id="PTHR46402">
    <property type="entry name" value="SET AND MYND DOMAIN-CONTAINING PROTEIN 5"/>
    <property type="match status" value="1"/>
</dbReference>
<dbReference type="GO" id="GO:0042799">
    <property type="term" value="F:histone H4K20 methyltransferase activity"/>
    <property type="evidence" value="ECO:0007669"/>
    <property type="project" value="TreeGrafter"/>
</dbReference>
<evidence type="ECO:0000259" key="7">
    <source>
        <dbReference type="PROSITE" id="PS50280"/>
    </source>
</evidence>
<organism evidence="8 9">
    <name type="scientific">Agrocybe pediades</name>
    <dbReference type="NCBI Taxonomy" id="84607"/>
    <lineage>
        <taxon>Eukaryota</taxon>
        <taxon>Fungi</taxon>
        <taxon>Dikarya</taxon>
        <taxon>Basidiomycota</taxon>
        <taxon>Agaricomycotina</taxon>
        <taxon>Agaricomycetes</taxon>
        <taxon>Agaricomycetidae</taxon>
        <taxon>Agaricales</taxon>
        <taxon>Agaricineae</taxon>
        <taxon>Strophariaceae</taxon>
        <taxon>Agrocybe</taxon>
    </lineage>
</organism>
<evidence type="ECO:0000256" key="4">
    <source>
        <dbReference type="ARBA" id="ARBA00042380"/>
    </source>
</evidence>
<gene>
    <name evidence="8" type="ORF">D9613_003878</name>
</gene>
<evidence type="ECO:0000256" key="2">
    <source>
        <dbReference type="ARBA" id="ARBA00022679"/>
    </source>
</evidence>
<dbReference type="Proteomes" id="UP000521872">
    <property type="component" value="Unassembled WGS sequence"/>
</dbReference>
<proteinExistence type="predicted"/>
<accession>A0A8H4VJ23</accession>
<evidence type="ECO:0000313" key="9">
    <source>
        <dbReference type="Proteomes" id="UP000521872"/>
    </source>
</evidence>
<dbReference type="Pfam" id="PF00856">
    <property type="entry name" value="SET"/>
    <property type="match status" value="1"/>
</dbReference>
<comment type="caution">
    <text evidence="8">The sequence shown here is derived from an EMBL/GenBank/DDBJ whole genome shotgun (WGS) entry which is preliminary data.</text>
</comment>
<dbReference type="PROSITE" id="PS50280">
    <property type="entry name" value="SET"/>
    <property type="match status" value="1"/>
</dbReference>
<dbReference type="SMART" id="SM00317">
    <property type="entry name" value="SET"/>
    <property type="match status" value="1"/>
</dbReference>
<dbReference type="Gene3D" id="1.10.220.160">
    <property type="match status" value="1"/>
</dbReference>
<name>A0A8H4VJ23_9AGAR</name>
<dbReference type="PANTHER" id="PTHR46402:SF2">
    <property type="entry name" value="HISTONE-LYSINE N-TRIMETHYLTRANSFERASE SMYD5"/>
    <property type="match status" value="1"/>
</dbReference>
<dbReference type="CDD" id="cd20071">
    <property type="entry name" value="SET_SMYD"/>
    <property type="match status" value="1"/>
</dbReference>
<sequence>MTYSPTEEELTQALVDLKAKEPKLGISKIHALLLKTYPDWLVSEKRTRKILQLQGLVVSSTSTGGNDPPVFPSSKVIRTLDLSQWTSKIGVKYFNKKKGKGLVAIADIEEGEAIWREDPFIIAPEWDLLDLQLSSAACGYCTTPLIPDSPLINACPSSSSQSYCPSRFCSRLCLARSAKTHPFLCPAQNPASIALLKFAKESKWLALHALAQCTSRILQANQLGEAAFQLDWDIVQGLAELSMEDRFKYSFKSASTPEPDRTTWKKAYTLYIQAFKEPKSPLEQKKLEKLSKEPLPADVERELFEYEGFLRGLGRMSLNLEAHGGLYTVHSHLNHSCDPNVSVRHLDQRNALSRITVIARRPIKTGEELLVTYVNPKLGYRARQDELRSWGFGSCGCSRCIEEAKMMRQAPATNDELDDLASELKAGLGVL</sequence>
<dbReference type="InterPro" id="IPR001214">
    <property type="entry name" value="SET_dom"/>
</dbReference>
<dbReference type="GO" id="GO:0045814">
    <property type="term" value="P:negative regulation of gene expression, epigenetic"/>
    <property type="evidence" value="ECO:0007669"/>
    <property type="project" value="TreeGrafter"/>
</dbReference>
<dbReference type="GO" id="GO:0032259">
    <property type="term" value="P:methylation"/>
    <property type="evidence" value="ECO:0007669"/>
    <property type="project" value="UniProtKB-KW"/>
</dbReference>
<evidence type="ECO:0000256" key="1">
    <source>
        <dbReference type="ARBA" id="ARBA00022603"/>
    </source>
</evidence>
<protein>
    <recommendedName>
        <fullName evidence="5">Histone-lysine N-methyltransferase SET5</fullName>
    </recommendedName>
    <alternativeName>
        <fullName evidence="4">SET domain-containing protein 5</fullName>
    </alternativeName>
</protein>
<evidence type="ECO:0000256" key="6">
    <source>
        <dbReference type="ARBA" id="ARBA00048619"/>
    </source>
</evidence>
<evidence type="ECO:0000313" key="8">
    <source>
        <dbReference type="EMBL" id="KAF4611502.1"/>
    </source>
</evidence>
<reference evidence="8 9" key="1">
    <citation type="submission" date="2019-12" db="EMBL/GenBank/DDBJ databases">
        <authorList>
            <person name="Floudas D."/>
            <person name="Bentzer J."/>
            <person name="Ahren D."/>
            <person name="Johansson T."/>
            <person name="Persson P."/>
            <person name="Tunlid A."/>
        </authorList>
    </citation>
    <scope>NUCLEOTIDE SEQUENCE [LARGE SCALE GENOMIC DNA]</scope>
    <source>
        <strain evidence="8 9">CBS 102.39</strain>
    </source>
</reference>
<keyword evidence="1" id="KW-0489">Methyltransferase</keyword>
<dbReference type="InterPro" id="IPR046341">
    <property type="entry name" value="SET_dom_sf"/>
</dbReference>
<evidence type="ECO:0000256" key="3">
    <source>
        <dbReference type="ARBA" id="ARBA00022691"/>
    </source>
</evidence>
<dbReference type="Gene3D" id="2.170.270.10">
    <property type="entry name" value="SET domain"/>
    <property type="match status" value="1"/>
</dbReference>